<feature type="compositionally biased region" description="Polar residues" evidence="1">
    <location>
        <begin position="32"/>
        <end position="51"/>
    </location>
</feature>
<feature type="domain" description="Pyrrolo-quinoline quinone repeat" evidence="3">
    <location>
        <begin position="436"/>
        <end position="524"/>
    </location>
</feature>
<dbReference type="InterPro" id="IPR015943">
    <property type="entry name" value="WD40/YVTN_repeat-like_dom_sf"/>
</dbReference>
<accession>A0A518D6A4</accession>
<reference evidence="4 5" key="1">
    <citation type="submission" date="2019-02" db="EMBL/GenBank/DDBJ databases">
        <title>Deep-cultivation of Planctomycetes and their phenomic and genomic characterization uncovers novel biology.</title>
        <authorList>
            <person name="Wiegand S."/>
            <person name="Jogler M."/>
            <person name="Boedeker C."/>
            <person name="Pinto D."/>
            <person name="Vollmers J."/>
            <person name="Rivas-Marin E."/>
            <person name="Kohn T."/>
            <person name="Peeters S.H."/>
            <person name="Heuer A."/>
            <person name="Rast P."/>
            <person name="Oberbeckmann S."/>
            <person name="Bunk B."/>
            <person name="Jeske O."/>
            <person name="Meyerdierks A."/>
            <person name="Storesund J.E."/>
            <person name="Kallscheuer N."/>
            <person name="Luecker S."/>
            <person name="Lage O.M."/>
            <person name="Pohl T."/>
            <person name="Merkel B.J."/>
            <person name="Hornburger P."/>
            <person name="Mueller R.-W."/>
            <person name="Bruemmer F."/>
            <person name="Labrenz M."/>
            <person name="Spormann A.M."/>
            <person name="Op den Camp H."/>
            <person name="Overmann J."/>
            <person name="Amann R."/>
            <person name="Jetten M.S.M."/>
            <person name="Mascher T."/>
            <person name="Medema M.H."/>
            <person name="Devos D.P."/>
            <person name="Kaster A.-K."/>
            <person name="Ovreas L."/>
            <person name="Rohde M."/>
            <person name="Galperin M.Y."/>
            <person name="Jogler C."/>
        </authorList>
    </citation>
    <scope>NUCLEOTIDE SEQUENCE [LARGE SCALE GENOMIC DNA]</scope>
    <source>
        <strain evidence="4 5">Pla175</strain>
    </source>
</reference>
<evidence type="ECO:0000256" key="1">
    <source>
        <dbReference type="SAM" id="MobiDB-lite"/>
    </source>
</evidence>
<evidence type="ECO:0000313" key="4">
    <source>
        <dbReference type="EMBL" id="QDU87010.1"/>
    </source>
</evidence>
<evidence type="ECO:0000259" key="3">
    <source>
        <dbReference type="Pfam" id="PF13360"/>
    </source>
</evidence>
<evidence type="ECO:0000256" key="2">
    <source>
        <dbReference type="SAM" id="SignalP"/>
    </source>
</evidence>
<organism evidence="4 5">
    <name type="scientific">Pirellulimonas nuda</name>
    <dbReference type="NCBI Taxonomy" id="2528009"/>
    <lineage>
        <taxon>Bacteria</taxon>
        <taxon>Pseudomonadati</taxon>
        <taxon>Planctomycetota</taxon>
        <taxon>Planctomycetia</taxon>
        <taxon>Pirellulales</taxon>
        <taxon>Lacipirellulaceae</taxon>
        <taxon>Pirellulimonas</taxon>
    </lineage>
</organism>
<dbReference type="InterPro" id="IPR018391">
    <property type="entry name" value="PQQ_b-propeller_rpt"/>
</dbReference>
<name>A0A518D6A4_9BACT</name>
<dbReference type="InterPro" id="IPR011047">
    <property type="entry name" value="Quinoprotein_ADH-like_sf"/>
</dbReference>
<dbReference type="Proteomes" id="UP000317429">
    <property type="component" value="Chromosome"/>
</dbReference>
<protein>
    <submittedName>
        <fullName evidence="4">Outer membrane biogenesis protein BamB</fullName>
    </submittedName>
</protein>
<feature type="region of interest" description="Disordered" evidence="1">
    <location>
        <begin position="27"/>
        <end position="55"/>
    </location>
</feature>
<dbReference type="SMART" id="SM00564">
    <property type="entry name" value="PQQ"/>
    <property type="match status" value="3"/>
</dbReference>
<keyword evidence="5" id="KW-1185">Reference proteome</keyword>
<feature type="chain" id="PRO_5022174579" evidence="2">
    <location>
        <begin position="26"/>
        <end position="581"/>
    </location>
</feature>
<dbReference type="SUPFAM" id="SSF50998">
    <property type="entry name" value="Quinoprotein alcohol dehydrogenase-like"/>
    <property type="match status" value="2"/>
</dbReference>
<dbReference type="AlphaFoldDB" id="A0A518D6A4"/>
<dbReference type="PANTHER" id="PTHR34512:SF30">
    <property type="entry name" value="OUTER MEMBRANE PROTEIN ASSEMBLY FACTOR BAMB"/>
    <property type="match status" value="1"/>
</dbReference>
<gene>
    <name evidence="4" type="ORF">Pla175_03640</name>
</gene>
<dbReference type="InterPro" id="IPR002372">
    <property type="entry name" value="PQQ_rpt_dom"/>
</dbReference>
<dbReference type="Gene3D" id="2.130.10.10">
    <property type="entry name" value="YVTN repeat-like/Quinoprotein amine dehydrogenase"/>
    <property type="match status" value="3"/>
</dbReference>
<keyword evidence="2" id="KW-0732">Signal</keyword>
<dbReference type="PANTHER" id="PTHR34512">
    <property type="entry name" value="CELL SURFACE PROTEIN"/>
    <property type="match status" value="1"/>
</dbReference>
<proteinExistence type="predicted"/>
<feature type="signal peptide" evidence="2">
    <location>
        <begin position="1"/>
        <end position="25"/>
    </location>
</feature>
<evidence type="ECO:0000313" key="5">
    <source>
        <dbReference type="Proteomes" id="UP000317429"/>
    </source>
</evidence>
<dbReference type="OrthoDB" id="222965at2"/>
<dbReference type="KEGG" id="pnd:Pla175_03640"/>
<dbReference type="RefSeq" id="WP_145280761.1">
    <property type="nucleotide sequence ID" value="NZ_CP036291.1"/>
</dbReference>
<dbReference type="EMBL" id="CP036291">
    <property type="protein sequence ID" value="QDU87010.1"/>
    <property type="molecule type" value="Genomic_DNA"/>
</dbReference>
<dbReference type="Pfam" id="PF13360">
    <property type="entry name" value="PQQ_2"/>
    <property type="match status" value="1"/>
</dbReference>
<sequence length="581" mass="63409" precursor="true">MAIRFLLLASLTLSPCLSPAWGATAGDTATAKPTSEWNQWGGSSTRNNTPEATDLPTEWNVGEFDFRTGEWDPSTAKNIKWVARLGSQTYGNCVVADGKAFVGTNNSGGWLPRYPGDVDLGCLLAFDQETGEFLWQHSSEKLKTGRVHDWPLQGICCAPLVQGDRLWFVTSRGEVRCVDTEGFRDGENDGAVTDEESRIKAQAASAGAEYDMKNEADVLWVFDMMNELGVSQHNMCSCSITDCGDTLLVNTSNGLDESHINLPAPDAPSFIALDKNDGRLLWTDKSPGENILHGQWSSPTYAVIDGQPQAIFGGGDGWVYSFDPAGDGQGGAKLLWKFDANPKESTWILGGRGTRNNIIATPVVHDGLVYVAVGQDPEHGEGVGHLWCIDPTKRGDVSPELAFNSKSPNETIPHKRIQAVVPEEGDFARANPNSAALWHYSETDWNDDGEIDTYLETMHRSCGTVAIKDGVLYIADFSGIFHCIDPKTGKQNWSYDMFAAAWGSPLIVDGKVYIGDEDGDVAIFRHSADPKVAMKEDGGEMTPHFGEINMSNSVYSTPIVVDNVLFISNRTHLFAIEKKDE</sequence>